<protein>
    <submittedName>
        <fullName evidence="2">Uncharacterized protein</fullName>
    </submittedName>
</protein>
<organism evidence="2 3">
    <name type="scientific">Rhizomicrobium palustre</name>
    <dbReference type="NCBI Taxonomy" id="189966"/>
    <lineage>
        <taxon>Bacteria</taxon>
        <taxon>Pseudomonadati</taxon>
        <taxon>Pseudomonadota</taxon>
        <taxon>Alphaproteobacteria</taxon>
        <taxon>Micropepsales</taxon>
        <taxon>Micropepsaceae</taxon>
        <taxon>Rhizomicrobium</taxon>
    </lineage>
</organism>
<evidence type="ECO:0000313" key="3">
    <source>
        <dbReference type="Proteomes" id="UP000570514"/>
    </source>
</evidence>
<accession>A0A846MY05</accession>
<proteinExistence type="predicted"/>
<dbReference type="EMBL" id="JAASRM010000001">
    <property type="protein sequence ID" value="NIK88494.1"/>
    <property type="molecule type" value="Genomic_DNA"/>
</dbReference>
<evidence type="ECO:0000256" key="1">
    <source>
        <dbReference type="SAM" id="SignalP"/>
    </source>
</evidence>
<reference evidence="2 3" key="1">
    <citation type="submission" date="2020-03" db="EMBL/GenBank/DDBJ databases">
        <title>Genomic Encyclopedia of Type Strains, Phase IV (KMG-IV): sequencing the most valuable type-strain genomes for metagenomic binning, comparative biology and taxonomic classification.</title>
        <authorList>
            <person name="Goeker M."/>
        </authorList>
    </citation>
    <scope>NUCLEOTIDE SEQUENCE [LARGE SCALE GENOMIC DNA]</scope>
    <source>
        <strain evidence="2 3">DSM 19867</strain>
    </source>
</reference>
<dbReference type="AlphaFoldDB" id="A0A846MY05"/>
<keyword evidence="3" id="KW-1185">Reference proteome</keyword>
<dbReference type="Proteomes" id="UP000570514">
    <property type="component" value="Unassembled WGS sequence"/>
</dbReference>
<dbReference type="RefSeq" id="WP_167082668.1">
    <property type="nucleotide sequence ID" value="NZ_BAAADC010000001.1"/>
</dbReference>
<gene>
    <name evidence="2" type="ORF">FHS83_001812</name>
</gene>
<dbReference type="Gene3D" id="2.60.120.260">
    <property type="entry name" value="Galactose-binding domain-like"/>
    <property type="match status" value="1"/>
</dbReference>
<dbReference type="InterPro" id="IPR008979">
    <property type="entry name" value="Galactose-bd-like_sf"/>
</dbReference>
<feature type="signal peptide" evidence="1">
    <location>
        <begin position="1"/>
        <end position="24"/>
    </location>
</feature>
<keyword evidence="1" id="KW-0732">Signal</keyword>
<feature type="chain" id="PRO_5032498756" evidence="1">
    <location>
        <begin position="25"/>
        <end position="188"/>
    </location>
</feature>
<sequence length="188" mass="20170">MRQHFNAIGRGLALLAFAVLPAWGGDLAAKSTPGVFWIVWGNASAKYVTADEPKEGAAQRVSVIPKPKNLWDAGTVTAVPMAVKKGDVLILKFEARAQKPAEGSDLVMVTAQIYEAGVSGRNVSRETHCILGKQWRTYYVSGTAKRDYPVGTLSAGMLLGSGEQVIDFGRVTILNMGPGFDPKRLPRG</sequence>
<evidence type="ECO:0000313" key="2">
    <source>
        <dbReference type="EMBL" id="NIK88494.1"/>
    </source>
</evidence>
<dbReference type="SUPFAM" id="SSF49785">
    <property type="entry name" value="Galactose-binding domain-like"/>
    <property type="match status" value="1"/>
</dbReference>
<comment type="caution">
    <text evidence="2">The sequence shown here is derived from an EMBL/GenBank/DDBJ whole genome shotgun (WGS) entry which is preliminary data.</text>
</comment>
<name>A0A846MY05_9PROT</name>